<gene>
    <name evidence="3" type="ORF">SDC9_146168</name>
</gene>
<keyword evidence="1" id="KW-0175">Coiled coil</keyword>
<proteinExistence type="predicted"/>
<accession>A0A645ED05</accession>
<evidence type="ECO:0000256" key="1">
    <source>
        <dbReference type="SAM" id="Coils"/>
    </source>
</evidence>
<feature type="region of interest" description="Disordered" evidence="2">
    <location>
        <begin position="75"/>
        <end position="98"/>
    </location>
</feature>
<dbReference type="EMBL" id="VSSQ01045099">
    <property type="protein sequence ID" value="MPM98978.1"/>
    <property type="molecule type" value="Genomic_DNA"/>
</dbReference>
<evidence type="ECO:0008006" key="4">
    <source>
        <dbReference type="Google" id="ProtNLM"/>
    </source>
</evidence>
<sequence length="220" mass="25107">MGDSFDQSMIDKLVATAESDTIESKVASLEEEVAEIKGSIKSLLMDIRETMSVLENPFQNIQGIANISSAIVSPKPEEVPEDHPPKKEEVIEEEDEDEDLEMEKIPKNFLEDLKKAAKRQKKRGDSKLIDPISFYKTIVWCKDMAGKYNQDAIKELLEVFTLLGYIPGEIKEIIVKILDILFKNNNLDNAVVDLYRLYHILYPEDPSLDSKVLDYILNEK</sequence>
<organism evidence="3">
    <name type="scientific">bioreactor metagenome</name>
    <dbReference type="NCBI Taxonomy" id="1076179"/>
    <lineage>
        <taxon>unclassified sequences</taxon>
        <taxon>metagenomes</taxon>
        <taxon>ecological metagenomes</taxon>
    </lineage>
</organism>
<feature type="coiled-coil region" evidence="1">
    <location>
        <begin position="19"/>
        <end position="46"/>
    </location>
</feature>
<evidence type="ECO:0000256" key="2">
    <source>
        <dbReference type="SAM" id="MobiDB-lite"/>
    </source>
</evidence>
<reference evidence="3" key="1">
    <citation type="submission" date="2019-08" db="EMBL/GenBank/DDBJ databases">
        <authorList>
            <person name="Kucharzyk K."/>
            <person name="Murdoch R.W."/>
            <person name="Higgins S."/>
            <person name="Loffler F."/>
        </authorList>
    </citation>
    <scope>NUCLEOTIDE SEQUENCE</scope>
</reference>
<name>A0A645ED05_9ZZZZ</name>
<dbReference type="AlphaFoldDB" id="A0A645ED05"/>
<protein>
    <recommendedName>
        <fullName evidence="4">Archaeal flagella protein FlaD/E domain-containing protein</fullName>
    </recommendedName>
</protein>
<feature type="compositionally biased region" description="Basic and acidic residues" evidence="2">
    <location>
        <begin position="75"/>
        <end position="89"/>
    </location>
</feature>
<comment type="caution">
    <text evidence="3">The sequence shown here is derived from an EMBL/GenBank/DDBJ whole genome shotgun (WGS) entry which is preliminary data.</text>
</comment>
<evidence type="ECO:0000313" key="3">
    <source>
        <dbReference type="EMBL" id="MPM98978.1"/>
    </source>
</evidence>